<accession>A0A016UYW0</accession>
<gene>
    <name evidence="3" type="primary">Acey_s0024.g995</name>
    <name evidence="3" type="ORF">Y032_0024g995</name>
</gene>
<feature type="signal peptide" evidence="2">
    <location>
        <begin position="1"/>
        <end position="16"/>
    </location>
</feature>
<sequence>MFLCFFALAFLATVMAQSYGVPPAQEPPYGAPPAQQQPLYPPQQMYPLKHVRVWLHPVPGHHHHHHHGHGCEFCSASRLALTFSLFSVYPGFPMGWPYPFYGWEPLSNPFYTGRRHHRHHRHHSHSHHDSRRGCDGRDDRDC</sequence>
<dbReference type="EMBL" id="JARK01001360">
    <property type="protein sequence ID" value="EYC19658.1"/>
    <property type="molecule type" value="Genomic_DNA"/>
</dbReference>
<feature type="compositionally biased region" description="Basic residues" evidence="1">
    <location>
        <begin position="119"/>
        <end position="130"/>
    </location>
</feature>
<organism evidence="3 4">
    <name type="scientific">Ancylostoma ceylanicum</name>
    <dbReference type="NCBI Taxonomy" id="53326"/>
    <lineage>
        <taxon>Eukaryota</taxon>
        <taxon>Metazoa</taxon>
        <taxon>Ecdysozoa</taxon>
        <taxon>Nematoda</taxon>
        <taxon>Chromadorea</taxon>
        <taxon>Rhabditida</taxon>
        <taxon>Rhabditina</taxon>
        <taxon>Rhabditomorpha</taxon>
        <taxon>Strongyloidea</taxon>
        <taxon>Ancylostomatidae</taxon>
        <taxon>Ancylostomatinae</taxon>
        <taxon>Ancylostoma</taxon>
    </lineage>
</organism>
<name>A0A016UYW0_9BILA</name>
<evidence type="ECO:0000313" key="4">
    <source>
        <dbReference type="Proteomes" id="UP000024635"/>
    </source>
</evidence>
<evidence type="ECO:0000256" key="1">
    <source>
        <dbReference type="SAM" id="MobiDB-lite"/>
    </source>
</evidence>
<protein>
    <submittedName>
        <fullName evidence="3">Uncharacterized protein</fullName>
    </submittedName>
</protein>
<comment type="caution">
    <text evidence="3">The sequence shown here is derived from an EMBL/GenBank/DDBJ whole genome shotgun (WGS) entry which is preliminary data.</text>
</comment>
<keyword evidence="2" id="KW-0732">Signal</keyword>
<dbReference type="AlphaFoldDB" id="A0A016UYW0"/>
<feature type="region of interest" description="Disordered" evidence="1">
    <location>
        <begin position="119"/>
        <end position="142"/>
    </location>
</feature>
<keyword evidence="4" id="KW-1185">Reference proteome</keyword>
<feature type="compositionally biased region" description="Basic and acidic residues" evidence="1">
    <location>
        <begin position="131"/>
        <end position="142"/>
    </location>
</feature>
<evidence type="ECO:0000313" key="3">
    <source>
        <dbReference type="EMBL" id="EYC19658.1"/>
    </source>
</evidence>
<proteinExistence type="predicted"/>
<dbReference type="Proteomes" id="UP000024635">
    <property type="component" value="Unassembled WGS sequence"/>
</dbReference>
<reference evidence="4" key="1">
    <citation type="journal article" date="2015" name="Nat. Genet.">
        <title>The genome and transcriptome of the zoonotic hookworm Ancylostoma ceylanicum identify infection-specific gene families.</title>
        <authorList>
            <person name="Schwarz E.M."/>
            <person name="Hu Y."/>
            <person name="Antoshechkin I."/>
            <person name="Miller M.M."/>
            <person name="Sternberg P.W."/>
            <person name="Aroian R.V."/>
        </authorList>
    </citation>
    <scope>NUCLEOTIDE SEQUENCE</scope>
    <source>
        <strain evidence="4">HY135</strain>
    </source>
</reference>
<evidence type="ECO:0000256" key="2">
    <source>
        <dbReference type="SAM" id="SignalP"/>
    </source>
</evidence>
<feature type="chain" id="PRO_5001489407" evidence="2">
    <location>
        <begin position="17"/>
        <end position="142"/>
    </location>
</feature>